<dbReference type="EMBL" id="JAIWYP010000011">
    <property type="protein sequence ID" value="KAH3739970.1"/>
    <property type="molecule type" value="Genomic_DNA"/>
</dbReference>
<organism evidence="1 2">
    <name type="scientific">Dreissena polymorpha</name>
    <name type="common">Zebra mussel</name>
    <name type="synonym">Mytilus polymorpha</name>
    <dbReference type="NCBI Taxonomy" id="45954"/>
    <lineage>
        <taxon>Eukaryota</taxon>
        <taxon>Metazoa</taxon>
        <taxon>Spiralia</taxon>
        <taxon>Lophotrochozoa</taxon>
        <taxon>Mollusca</taxon>
        <taxon>Bivalvia</taxon>
        <taxon>Autobranchia</taxon>
        <taxon>Heteroconchia</taxon>
        <taxon>Euheterodonta</taxon>
        <taxon>Imparidentia</taxon>
        <taxon>Neoheterodontei</taxon>
        <taxon>Myida</taxon>
        <taxon>Dreissenoidea</taxon>
        <taxon>Dreissenidae</taxon>
        <taxon>Dreissena</taxon>
    </lineage>
</organism>
<comment type="caution">
    <text evidence="1">The sequence shown here is derived from an EMBL/GenBank/DDBJ whole genome shotgun (WGS) entry which is preliminary data.</text>
</comment>
<proteinExistence type="predicted"/>
<reference evidence="1" key="2">
    <citation type="submission" date="2020-11" db="EMBL/GenBank/DDBJ databases">
        <authorList>
            <person name="McCartney M.A."/>
            <person name="Auch B."/>
            <person name="Kono T."/>
            <person name="Mallez S."/>
            <person name="Becker A."/>
            <person name="Gohl D.M."/>
            <person name="Silverstein K.A.T."/>
            <person name="Koren S."/>
            <person name="Bechman K.B."/>
            <person name="Herman A."/>
            <person name="Abrahante J.E."/>
            <person name="Garbe J."/>
        </authorList>
    </citation>
    <scope>NUCLEOTIDE SEQUENCE</scope>
    <source>
        <strain evidence="1">Duluth1</strain>
        <tissue evidence="1">Whole animal</tissue>
    </source>
</reference>
<evidence type="ECO:0000313" key="2">
    <source>
        <dbReference type="Proteomes" id="UP000828390"/>
    </source>
</evidence>
<dbReference type="AlphaFoldDB" id="A0A9D4D868"/>
<dbReference type="Proteomes" id="UP000828390">
    <property type="component" value="Unassembled WGS sequence"/>
</dbReference>
<protein>
    <submittedName>
        <fullName evidence="1">Uncharacterized protein</fullName>
    </submittedName>
</protein>
<reference evidence="1" key="1">
    <citation type="journal article" date="2019" name="bioRxiv">
        <title>The Genome of the Zebra Mussel, Dreissena polymorpha: A Resource for Invasive Species Research.</title>
        <authorList>
            <person name="McCartney M.A."/>
            <person name="Auch B."/>
            <person name="Kono T."/>
            <person name="Mallez S."/>
            <person name="Zhang Y."/>
            <person name="Obille A."/>
            <person name="Becker A."/>
            <person name="Abrahante J.E."/>
            <person name="Garbe J."/>
            <person name="Badalamenti J.P."/>
            <person name="Herman A."/>
            <person name="Mangelson H."/>
            <person name="Liachko I."/>
            <person name="Sullivan S."/>
            <person name="Sone E.D."/>
            <person name="Koren S."/>
            <person name="Silverstein K.A.T."/>
            <person name="Beckman K.B."/>
            <person name="Gohl D.M."/>
        </authorList>
    </citation>
    <scope>NUCLEOTIDE SEQUENCE</scope>
    <source>
        <strain evidence="1">Duluth1</strain>
        <tissue evidence="1">Whole animal</tissue>
    </source>
</reference>
<name>A0A9D4D868_DREPO</name>
<gene>
    <name evidence="1" type="ORF">DPMN_046662</name>
</gene>
<accession>A0A9D4D868</accession>
<evidence type="ECO:0000313" key="1">
    <source>
        <dbReference type="EMBL" id="KAH3739970.1"/>
    </source>
</evidence>
<sequence length="56" mass="6251">MFQQLDDGAAKASADAVAPLEDVTYIPKTDITRLEEFNLFQVHDHLYQCALSVVPD</sequence>
<keyword evidence="2" id="KW-1185">Reference proteome</keyword>